<dbReference type="InterPro" id="IPR005467">
    <property type="entry name" value="His_kinase_dom"/>
</dbReference>
<dbReference type="Pfam" id="PF02518">
    <property type="entry name" value="HATPase_c"/>
    <property type="match status" value="1"/>
</dbReference>
<dbReference type="InterPro" id="IPR036890">
    <property type="entry name" value="HATPase_C_sf"/>
</dbReference>
<dbReference type="EMBL" id="JAJAQI010000126">
    <property type="protein sequence ID" value="MCB4825558.1"/>
    <property type="molecule type" value="Genomic_DNA"/>
</dbReference>
<dbReference type="InterPro" id="IPR004358">
    <property type="entry name" value="Sig_transdc_His_kin-like_C"/>
</dbReference>
<dbReference type="GO" id="GO:0005524">
    <property type="term" value="F:ATP binding"/>
    <property type="evidence" value="ECO:0007669"/>
    <property type="project" value="UniProtKB-KW"/>
</dbReference>
<keyword evidence="7" id="KW-0902">Two-component regulatory system</keyword>
<comment type="caution">
    <text evidence="11">The sequence shown here is derived from an EMBL/GenBank/DDBJ whole genome shotgun (WGS) entry which is preliminary data.</text>
</comment>
<evidence type="ECO:0000259" key="9">
    <source>
        <dbReference type="PROSITE" id="PS50109"/>
    </source>
</evidence>
<dbReference type="PANTHER" id="PTHR43065:SF46">
    <property type="entry name" value="C4-DICARBOXYLATE TRANSPORT SENSOR PROTEIN DCTB"/>
    <property type="match status" value="1"/>
</dbReference>
<protein>
    <recommendedName>
        <fullName evidence="2">histidine kinase</fullName>
        <ecNumber evidence="2">2.7.13.3</ecNumber>
    </recommendedName>
</protein>
<reference evidence="11" key="1">
    <citation type="submission" date="2021-10" db="EMBL/GenBank/DDBJ databases">
        <title>Roseicella aerolatum sp. nov., isolated from aerosols of e-waste dismantling site.</title>
        <authorList>
            <person name="Qin T."/>
        </authorList>
    </citation>
    <scope>NUCLEOTIDE SEQUENCE</scope>
    <source>
        <strain evidence="11">GB24</strain>
    </source>
</reference>
<dbReference type="SUPFAM" id="SSF47384">
    <property type="entry name" value="Homodimeric domain of signal transducing histidine kinase"/>
    <property type="match status" value="1"/>
</dbReference>
<evidence type="ECO:0000256" key="7">
    <source>
        <dbReference type="ARBA" id="ARBA00023012"/>
    </source>
</evidence>
<dbReference type="Gene3D" id="3.40.50.2300">
    <property type="match status" value="1"/>
</dbReference>
<accession>A0A9X1IL07</accession>
<evidence type="ECO:0000256" key="6">
    <source>
        <dbReference type="ARBA" id="ARBA00022840"/>
    </source>
</evidence>
<dbReference type="AlphaFoldDB" id="A0A9X1IL07"/>
<dbReference type="EC" id="2.7.13.3" evidence="2"/>
<evidence type="ECO:0000256" key="4">
    <source>
        <dbReference type="ARBA" id="ARBA00022741"/>
    </source>
</evidence>
<dbReference type="InterPro" id="IPR003594">
    <property type="entry name" value="HATPase_dom"/>
</dbReference>
<dbReference type="InterPro" id="IPR001789">
    <property type="entry name" value="Sig_transdc_resp-reg_receiver"/>
</dbReference>
<dbReference type="InterPro" id="IPR036097">
    <property type="entry name" value="HisK_dim/P_sf"/>
</dbReference>
<dbReference type="GO" id="GO:0000155">
    <property type="term" value="F:phosphorelay sensor kinase activity"/>
    <property type="evidence" value="ECO:0007669"/>
    <property type="project" value="InterPro"/>
</dbReference>
<comment type="catalytic activity">
    <reaction evidence="1">
        <text>ATP + protein L-histidine = ADP + protein N-phospho-L-histidine.</text>
        <dbReference type="EC" id="2.7.13.3"/>
    </reaction>
</comment>
<evidence type="ECO:0000259" key="10">
    <source>
        <dbReference type="PROSITE" id="PS50110"/>
    </source>
</evidence>
<name>A0A9X1IL07_9PROT</name>
<evidence type="ECO:0000256" key="2">
    <source>
        <dbReference type="ARBA" id="ARBA00012438"/>
    </source>
</evidence>
<dbReference type="SMART" id="SM00387">
    <property type="entry name" value="HATPase_c"/>
    <property type="match status" value="1"/>
</dbReference>
<organism evidence="11 12">
    <name type="scientific">Roseicella aerolata</name>
    <dbReference type="NCBI Taxonomy" id="2883479"/>
    <lineage>
        <taxon>Bacteria</taxon>
        <taxon>Pseudomonadati</taxon>
        <taxon>Pseudomonadota</taxon>
        <taxon>Alphaproteobacteria</taxon>
        <taxon>Acetobacterales</taxon>
        <taxon>Roseomonadaceae</taxon>
        <taxon>Roseicella</taxon>
    </lineage>
</organism>
<dbReference type="PANTHER" id="PTHR43065">
    <property type="entry name" value="SENSOR HISTIDINE KINASE"/>
    <property type="match status" value="1"/>
</dbReference>
<dbReference type="Proteomes" id="UP001139311">
    <property type="component" value="Unassembled WGS sequence"/>
</dbReference>
<dbReference type="RefSeq" id="WP_226614780.1">
    <property type="nucleotide sequence ID" value="NZ_JAJAQI010000126.1"/>
</dbReference>
<dbReference type="SUPFAM" id="SSF55874">
    <property type="entry name" value="ATPase domain of HSP90 chaperone/DNA topoisomerase II/histidine kinase"/>
    <property type="match status" value="1"/>
</dbReference>
<comment type="caution">
    <text evidence="8">Lacks conserved residue(s) required for the propagation of feature annotation.</text>
</comment>
<evidence type="ECO:0000313" key="12">
    <source>
        <dbReference type="Proteomes" id="UP001139311"/>
    </source>
</evidence>
<feature type="domain" description="Response regulatory" evidence="10">
    <location>
        <begin position="445"/>
        <end position="560"/>
    </location>
</feature>
<feature type="domain" description="Histidine kinase" evidence="9">
    <location>
        <begin position="200"/>
        <end position="429"/>
    </location>
</feature>
<dbReference type="Gene3D" id="3.30.565.10">
    <property type="entry name" value="Histidine kinase-like ATPase, C-terminal domain"/>
    <property type="match status" value="1"/>
</dbReference>
<dbReference type="PROSITE" id="PS50110">
    <property type="entry name" value="RESPONSE_REGULATORY"/>
    <property type="match status" value="1"/>
</dbReference>
<sequence length="564" mass="58884">MEAMRPADFPTLGPVLVLAPIGRDAAEIGRILAGMGVPTKAPGGLATLCEDLLPDGGATVAALLVAEEALAGGADALVACLARQPPWSDLPVVVLTAGGRRRGPEGRWALFAGLGNVTLLDRPLHAETLRSAVRAALRARARQHETRRHLEALRLAAETLEARVEERTQALMAEVAEHTAAQERLRQAQKMEALGQLAGGVAHDFNNSSAAVLAGIALLEKRYGAALAAAGPGALRLLAGLRDGAERGAAVSRRLLAFSRLERLNAAALEPAELLGGLRDMLANALGPGIRVGIEVPAGLPVLQADRRQLETVLINLAINARDAMPSDGGEVTFGAAPEVAAEGSERHVAGLAPGRYVRLWVADTGAGMDAATLARATEPFFTTKPQDRGTGLGLSMAHGFAAQSGGALHLESEPGRGTKVTLWLPQTPGEADMAAVPVAGSMPRALVVDDVLLTRRYLCHCLHQSGWEAVVASGAEALALLDTGEPFDLLLARHSMPPGVDAITLARAVRARRPRLPAVLVAGPKASTDFTSLAAREGLHILPEPVSPVKLEEFLDLYCPDCA</sequence>
<dbReference type="PRINTS" id="PR00344">
    <property type="entry name" value="BCTRLSENSOR"/>
</dbReference>
<dbReference type="SUPFAM" id="SSF52172">
    <property type="entry name" value="CheY-like"/>
    <property type="match status" value="2"/>
</dbReference>
<evidence type="ECO:0000256" key="8">
    <source>
        <dbReference type="PROSITE-ProRule" id="PRU00169"/>
    </source>
</evidence>
<keyword evidence="3" id="KW-0808">Transferase</keyword>
<dbReference type="SMART" id="SM00448">
    <property type="entry name" value="REC"/>
    <property type="match status" value="1"/>
</dbReference>
<evidence type="ECO:0000313" key="11">
    <source>
        <dbReference type="EMBL" id="MCB4825558.1"/>
    </source>
</evidence>
<keyword evidence="12" id="KW-1185">Reference proteome</keyword>
<keyword evidence="6" id="KW-0067">ATP-binding</keyword>
<evidence type="ECO:0000256" key="3">
    <source>
        <dbReference type="ARBA" id="ARBA00022679"/>
    </source>
</evidence>
<keyword evidence="4" id="KW-0547">Nucleotide-binding</keyword>
<keyword evidence="5" id="KW-0418">Kinase</keyword>
<evidence type="ECO:0000256" key="1">
    <source>
        <dbReference type="ARBA" id="ARBA00000085"/>
    </source>
</evidence>
<dbReference type="InterPro" id="IPR011006">
    <property type="entry name" value="CheY-like_superfamily"/>
</dbReference>
<proteinExistence type="predicted"/>
<dbReference type="Gene3D" id="1.10.287.130">
    <property type="match status" value="1"/>
</dbReference>
<evidence type="ECO:0000256" key="5">
    <source>
        <dbReference type="ARBA" id="ARBA00022777"/>
    </source>
</evidence>
<gene>
    <name evidence="11" type="ORF">LHA35_28055</name>
</gene>
<dbReference type="PROSITE" id="PS50109">
    <property type="entry name" value="HIS_KIN"/>
    <property type="match status" value="1"/>
</dbReference>